<feature type="transmembrane region" description="Helical" evidence="6">
    <location>
        <begin position="526"/>
        <end position="544"/>
    </location>
</feature>
<dbReference type="InterPro" id="IPR011701">
    <property type="entry name" value="MFS"/>
</dbReference>
<feature type="transmembrane region" description="Helical" evidence="6">
    <location>
        <begin position="113"/>
        <end position="136"/>
    </location>
</feature>
<dbReference type="InterPro" id="IPR036259">
    <property type="entry name" value="MFS_trans_sf"/>
</dbReference>
<comment type="caution">
    <text evidence="8">The sequence shown here is derived from an EMBL/GenBank/DDBJ whole genome shotgun (WGS) entry which is preliminary data.</text>
</comment>
<dbReference type="EMBL" id="LFJN01000034">
    <property type="protein sequence ID" value="KPI36050.1"/>
    <property type="molecule type" value="Genomic_DNA"/>
</dbReference>
<dbReference type="GO" id="GO:0015244">
    <property type="term" value="F:fluconazole transmembrane transporter activity"/>
    <property type="evidence" value="ECO:0007669"/>
    <property type="project" value="TreeGrafter"/>
</dbReference>
<keyword evidence="3 6" id="KW-1133">Transmembrane helix</keyword>
<feature type="transmembrane region" description="Helical" evidence="6">
    <location>
        <begin position="148"/>
        <end position="169"/>
    </location>
</feature>
<keyword evidence="9" id="KW-1185">Reference proteome</keyword>
<feature type="transmembrane region" description="Helical" evidence="6">
    <location>
        <begin position="276"/>
        <end position="300"/>
    </location>
</feature>
<dbReference type="AlphaFoldDB" id="A0A0N1GYT5"/>
<keyword evidence="2 6" id="KW-0812">Transmembrane</keyword>
<dbReference type="OrthoDB" id="3357846at2759"/>
<feature type="compositionally biased region" description="Polar residues" evidence="5">
    <location>
        <begin position="33"/>
        <end position="48"/>
    </location>
</feature>
<feature type="transmembrane region" description="Helical" evidence="6">
    <location>
        <begin position="349"/>
        <end position="368"/>
    </location>
</feature>
<feature type="transmembrane region" description="Helical" evidence="6">
    <location>
        <begin position="454"/>
        <end position="481"/>
    </location>
</feature>
<dbReference type="VEuPathDB" id="FungiDB:AB675_1607"/>
<gene>
    <name evidence="8" type="ORF">AB675_1607</name>
</gene>
<dbReference type="PANTHER" id="PTHR23502">
    <property type="entry name" value="MAJOR FACILITATOR SUPERFAMILY"/>
    <property type="match status" value="1"/>
</dbReference>
<evidence type="ECO:0000313" key="9">
    <source>
        <dbReference type="Proteomes" id="UP000038010"/>
    </source>
</evidence>
<feature type="transmembrane region" description="Helical" evidence="6">
    <location>
        <begin position="181"/>
        <end position="201"/>
    </location>
</feature>
<evidence type="ECO:0000256" key="6">
    <source>
        <dbReference type="SAM" id="Phobius"/>
    </source>
</evidence>
<feature type="transmembrane region" description="Helical" evidence="6">
    <location>
        <begin position="502"/>
        <end position="520"/>
    </location>
</feature>
<name>A0A0N1GYT5_9EURO</name>
<feature type="transmembrane region" description="Helical" evidence="6">
    <location>
        <begin position="388"/>
        <end position="409"/>
    </location>
</feature>
<accession>A0A0N1GYT5</accession>
<dbReference type="InterPro" id="IPR020846">
    <property type="entry name" value="MFS_dom"/>
</dbReference>
<reference evidence="8 9" key="1">
    <citation type="submission" date="2015-06" db="EMBL/GenBank/DDBJ databases">
        <title>Draft genome of the ant-associated black yeast Phialophora attae CBS 131958.</title>
        <authorList>
            <person name="Moreno L.F."/>
            <person name="Stielow B.J."/>
            <person name="de Hoog S."/>
            <person name="Vicente V.A."/>
            <person name="Weiss V.A."/>
            <person name="de Vries M."/>
            <person name="Cruz L.M."/>
            <person name="Souza E.M."/>
        </authorList>
    </citation>
    <scope>NUCLEOTIDE SEQUENCE [LARGE SCALE GENOMIC DNA]</scope>
    <source>
        <strain evidence="8 9">CBS 131958</strain>
    </source>
</reference>
<organism evidence="8 9">
    <name type="scientific">Cyphellophora attinorum</name>
    <dbReference type="NCBI Taxonomy" id="1664694"/>
    <lineage>
        <taxon>Eukaryota</taxon>
        <taxon>Fungi</taxon>
        <taxon>Dikarya</taxon>
        <taxon>Ascomycota</taxon>
        <taxon>Pezizomycotina</taxon>
        <taxon>Eurotiomycetes</taxon>
        <taxon>Chaetothyriomycetidae</taxon>
        <taxon>Chaetothyriales</taxon>
        <taxon>Cyphellophoraceae</taxon>
        <taxon>Cyphellophora</taxon>
    </lineage>
</organism>
<keyword evidence="4 6" id="KW-0472">Membrane</keyword>
<evidence type="ECO:0000256" key="2">
    <source>
        <dbReference type="ARBA" id="ARBA00022692"/>
    </source>
</evidence>
<comment type="subcellular location">
    <subcellularLocation>
        <location evidence="1">Membrane</location>
        <topology evidence="1">Multi-pass membrane protein</topology>
    </subcellularLocation>
</comment>
<dbReference type="Proteomes" id="UP000038010">
    <property type="component" value="Unassembled WGS sequence"/>
</dbReference>
<dbReference type="CDD" id="cd17323">
    <property type="entry name" value="MFS_Tpo1_MDR_like"/>
    <property type="match status" value="1"/>
</dbReference>
<evidence type="ECO:0000256" key="4">
    <source>
        <dbReference type="ARBA" id="ARBA00023136"/>
    </source>
</evidence>
<dbReference type="GO" id="GO:1990961">
    <property type="term" value="P:xenobiotic detoxification by transmembrane export across the plasma membrane"/>
    <property type="evidence" value="ECO:0007669"/>
    <property type="project" value="TreeGrafter"/>
</dbReference>
<feature type="transmembrane region" description="Helical" evidence="6">
    <location>
        <begin position="241"/>
        <end position="264"/>
    </location>
</feature>
<dbReference type="PANTHER" id="PTHR23502:SF23">
    <property type="entry name" value="FLUCONAZOLE RESISTANCE PROTEIN 1"/>
    <property type="match status" value="1"/>
</dbReference>
<dbReference type="SUPFAM" id="SSF103473">
    <property type="entry name" value="MFS general substrate transporter"/>
    <property type="match status" value="1"/>
</dbReference>
<feature type="transmembrane region" description="Helical" evidence="6">
    <location>
        <begin position="429"/>
        <end position="448"/>
    </location>
</feature>
<feature type="transmembrane region" description="Helical" evidence="6">
    <location>
        <begin position="207"/>
        <end position="229"/>
    </location>
</feature>
<evidence type="ECO:0000256" key="1">
    <source>
        <dbReference type="ARBA" id="ARBA00004141"/>
    </source>
</evidence>
<dbReference type="GeneID" id="28733389"/>
<dbReference type="Gene3D" id="1.20.1250.20">
    <property type="entry name" value="MFS general substrate transporter like domains"/>
    <property type="match status" value="1"/>
</dbReference>
<feature type="region of interest" description="Disordered" evidence="5">
    <location>
        <begin position="30"/>
        <end position="83"/>
    </location>
</feature>
<dbReference type="PROSITE" id="PS50850">
    <property type="entry name" value="MFS"/>
    <property type="match status" value="1"/>
</dbReference>
<dbReference type="Pfam" id="PF07690">
    <property type="entry name" value="MFS_1"/>
    <property type="match status" value="1"/>
</dbReference>
<dbReference type="GO" id="GO:0005886">
    <property type="term" value="C:plasma membrane"/>
    <property type="evidence" value="ECO:0007669"/>
    <property type="project" value="TreeGrafter"/>
</dbReference>
<dbReference type="STRING" id="1664694.A0A0N1GYT5"/>
<protein>
    <submittedName>
        <fullName evidence="8">Caffeine resistance protein 5</fullName>
    </submittedName>
</protein>
<evidence type="ECO:0000259" key="7">
    <source>
        <dbReference type="PROSITE" id="PS50850"/>
    </source>
</evidence>
<evidence type="ECO:0000256" key="3">
    <source>
        <dbReference type="ARBA" id="ARBA00022989"/>
    </source>
</evidence>
<dbReference type="RefSeq" id="XP_017996013.1">
    <property type="nucleotide sequence ID" value="XM_018141509.1"/>
</dbReference>
<sequence>MWEIIRESAVGQSLQFLGVRGSLCHPEEKSGFTLPSTWDKPQQDNSAGSGAPDQAHADTSDSVSNTGGTGTPNDIEKADGSRPTPAAQVPLLVTWFNESDQANPQNWSLGKKLFISIQLCLYTFTVYLGSSLYVAAETDVERIYNVSPAASSLGLALYVLGYGVGPMIFSPLSEIPILGRNWLYIATFTVFVILAMAASLVDDFGGLLALRFFLGFFGSPCLATGGATLQDMYAPTKMPYALMFWVASATLGPALGPAVTGFAVTKMGWRWSAWELLWLSGPILLLMIACFPETSADAILLRRARRLRKLTGRTNLKSESEISIHKMTARQIAFEALIKPWEINVLDPAVLFTTVYMALIYGIYYSFFESFPLVYAEKYGFNLGETGLVFLIVLVALGLSIPAYCAYFWFYAEERMKSQPHFGSPESRLVPGLIGAIIMPIGLFIYAWTSRPSVHWIVSIIGVGLNSAGLYIVMQVLFLYIPFTYPQYTASLFAANDLARSTFAAGAVVFARPMFINLTVQGGVSLLAGLDIVCVGGIFMLYFFGASLRARSKFAAG</sequence>
<proteinExistence type="predicted"/>
<evidence type="ECO:0000313" key="8">
    <source>
        <dbReference type="EMBL" id="KPI36050.1"/>
    </source>
</evidence>
<feature type="domain" description="Major facilitator superfamily (MFS) profile" evidence="7">
    <location>
        <begin position="115"/>
        <end position="549"/>
    </location>
</feature>
<evidence type="ECO:0000256" key="5">
    <source>
        <dbReference type="SAM" id="MobiDB-lite"/>
    </source>
</evidence>